<feature type="region of interest" description="Disordered" evidence="1">
    <location>
        <begin position="57"/>
        <end position="77"/>
    </location>
</feature>
<evidence type="ECO:0000256" key="1">
    <source>
        <dbReference type="SAM" id="MobiDB-lite"/>
    </source>
</evidence>
<keyword evidence="3" id="KW-1185">Reference proteome</keyword>
<dbReference type="Proteomes" id="UP001224890">
    <property type="component" value="Unassembled WGS sequence"/>
</dbReference>
<comment type="caution">
    <text evidence="2">The sequence shown here is derived from an EMBL/GenBank/DDBJ whole genome shotgun (WGS) entry which is preliminary data.</text>
</comment>
<evidence type="ECO:0000313" key="3">
    <source>
        <dbReference type="Proteomes" id="UP001224890"/>
    </source>
</evidence>
<dbReference type="AlphaFoldDB" id="A0AAJ0ASS8"/>
<proteinExistence type="predicted"/>
<sequence length="368" mass="40680">MESIYNVSNKYAIDIINSALKTTTMATTTTAVTSPGAPASTMTLNQRISKHRRDWSLDLTNGPVSSPGPKAKYRRSRSWSTRIGVDAPRCPERQTPVLYFIATSKRGNNIPLFPPSPPSSNSSKDVINDEHPLDDDISEEYAICPDTDSPRYKQESDVGLCSGPRSSPGPKARYARSRSWSSRWSDSGYSSGGEEFVVAGKASEGSDSKSYSGPGFFLGFPDDKFVLYDSDYDSEDDDIVMTDPSPLGNSGDGDIITAEYDRDDDVIMADVADVREDDDDIPMPDYIGDIDLIMADYSEDVEIDMTDYSPSELGWSEPEVLSEYTAANWDNGVPELVRYVEFDYSDIEYDGEIPIVVISLAKDEKDYM</sequence>
<protein>
    <submittedName>
        <fullName evidence="2">Uncharacterized protein</fullName>
    </submittedName>
</protein>
<dbReference type="RefSeq" id="XP_060432803.1">
    <property type="nucleotide sequence ID" value="XM_060571977.1"/>
</dbReference>
<accession>A0AAJ0ASS8</accession>
<dbReference type="GeneID" id="85456503"/>
<dbReference type="EMBL" id="JAHMHR010000009">
    <property type="protein sequence ID" value="KAK1689108.1"/>
    <property type="molecule type" value="Genomic_DNA"/>
</dbReference>
<name>A0AAJ0ASS8_9PEZI</name>
<organism evidence="2 3">
    <name type="scientific">Colletotrichum godetiae</name>
    <dbReference type="NCBI Taxonomy" id="1209918"/>
    <lineage>
        <taxon>Eukaryota</taxon>
        <taxon>Fungi</taxon>
        <taxon>Dikarya</taxon>
        <taxon>Ascomycota</taxon>
        <taxon>Pezizomycotina</taxon>
        <taxon>Sordariomycetes</taxon>
        <taxon>Hypocreomycetidae</taxon>
        <taxon>Glomerellales</taxon>
        <taxon>Glomerellaceae</taxon>
        <taxon>Colletotrichum</taxon>
        <taxon>Colletotrichum acutatum species complex</taxon>
    </lineage>
</organism>
<evidence type="ECO:0000313" key="2">
    <source>
        <dbReference type="EMBL" id="KAK1689108.1"/>
    </source>
</evidence>
<gene>
    <name evidence="2" type="ORF">BDP55DRAFT_629089</name>
</gene>
<feature type="region of interest" description="Disordered" evidence="1">
    <location>
        <begin position="109"/>
        <end position="174"/>
    </location>
</feature>
<reference evidence="2" key="1">
    <citation type="submission" date="2021-06" db="EMBL/GenBank/DDBJ databases">
        <title>Comparative genomics, transcriptomics and evolutionary studies reveal genomic signatures of adaptation to plant cell wall in hemibiotrophic fungi.</title>
        <authorList>
            <consortium name="DOE Joint Genome Institute"/>
            <person name="Baroncelli R."/>
            <person name="Diaz J.F."/>
            <person name="Benocci T."/>
            <person name="Peng M."/>
            <person name="Battaglia E."/>
            <person name="Haridas S."/>
            <person name="Andreopoulos W."/>
            <person name="Labutti K."/>
            <person name="Pangilinan J."/>
            <person name="Floch G.L."/>
            <person name="Makela M.R."/>
            <person name="Henrissat B."/>
            <person name="Grigoriev I.V."/>
            <person name="Crouch J.A."/>
            <person name="De Vries R.P."/>
            <person name="Sukno S.A."/>
            <person name="Thon M.R."/>
        </authorList>
    </citation>
    <scope>NUCLEOTIDE SEQUENCE</scope>
    <source>
        <strain evidence="2">CBS 193.32</strain>
    </source>
</reference>